<protein>
    <submittedName>
        <fullName evidence="2">Uncharacterized protein</fullName>
    </submittedName>
</protein>
<dbReference type="EMBL" id="VFQF01000002">
    <property type="protein sequence ID" value="TQN46536.1"/>
    <property type="molecule type" value="Genomic_DNA"/>
</dbReference>
<gene>
    <name evidence="2" type="ORF">FHX52_3261</name>
</gene>
<dbReference type="Proteomes" id="UP000320085">
    <property type="component" value="Unassembled WGS sequence"/>
</dbReference>
<reference evidence="2 3" key="1">
    <citation type="submission" date="2019-06" db="EMBL/GenBank/DDBJ databases">
        <title>Sequencing the genomes of 1000 actinobacteria strains.</title>
        <authorList>
            <person name="Klenk H.-P."/>
        </authorList>
    </citation>
    <scope>NUCLEOTIDE SEQUENCE [LARGE SCALE GENOMIC DNA]</scope>
    <source>
        <strain evidence="2 3">DSM 21776</strain>
    </source>
</reference>
<evidence type="ECO:0000313" key="3">
    <source>
        <dbReference type="Proteomes" id="UP000320085"/>
    </source>
</evidence>
<organism evidence="2 3">
    <name type="scientific">Humibacillus xanthopallidus</name>
    <dbReference type="NCBI Taxonomy" id="412689"/>
    <lineage>
        <taxon>Bacteria</taxon>
        <taxon>Bacillati</taxon>
        <taxon>Actinomycetota</taxon>
        <taxon>Actinomycetes</taxon>
        <taxon>Micrococcales</taxon>
        <taxon>Intrasporangiaceae</taxon>
        <taxon>Humibacillus</taxon>
    </lineage>
</organism>
<sequence>MVIDSIVELSEAREEVSQIVGSGFDGDHPEAGYVRDRLAEMEEQSKVARRDLSHAEAEIYLLAPEDIFEQSSGWGETDLRRGPQTVMRSWQRVGGIWARNRRCACLGCSAPEDLGVGKLLRSPGSVLAARSVHGANFQYHPLNEGGRMAGKISVARVGDKYAFALRDRRGVILMRSRVYGSLDEALRDAEEVRSVTSEPGSEVALETLVPDSPGMAAESGAPVGAQKRPSGPFAVRLKFVGTPEAPMDYKSGLPLSVLDNLMSDLNELFKAASIVVAMDHSRELPQQGDYSSGLELAAPPRVRLRAGSTWLHLLTEYGTETSKVLGIVVALLKGPGALAALPGKTKAAWYNSQADATEAKERAERAAERVRLRNGLERVLAPAPEEFESLPQFPASRSGADDSAAPPGR</sequence>
<dbReference type="AlphaFoldDB" id="A0A543PR40"/>
<dbReference type="RefSeq" id="WP_141823327.1">
    <property type="nucleotide sequence ID" value="NZ_BAAAQC010000012.1"/>
</dbReference>
<evidence type="ECO:0000313" key="2">
    <source>
        <dbReference type="EMBL" id="TQN46536.1"/>
    </source>
</evidence>
<name>A0A543PR40_9MICO</name>
<evidence type="ECO:0000256" key="1">
    <source>
        <dbReference type="SAM" id="MobiDB-lite"/>
    </source>
</evidence>
<accession>A0A543PR40</accession>
<proteinExistence type="predicted"/>
<feature type="region of interest" description="Disordered" evidence="1">
    <location>
        <begin position="381"/>
        <end position="409"/>
    </location>
</feature>
<comment type="caution">
    <text evidence="2">The sequence shown here is derived from an EMBL/GenBank/DDBJ whole genome shotgun (WGS) entry which is preliminary data.</text>
</comment>